<keyword evidence="3" id="KW-1185">Reference proteome</keyword>
<dbReference type="Proteomes" id="UP001596305">
    <property type="component" value="Unassembled WGS sequence"/>
</dbReference>
<accession>A0ABW1XE34</accession>
<protein>
    <submittedName>
        <fullName evidence="2">HesA/MoeB/ThiF family protein</fullName>
    </submittedName>
</protein>
<organism evidence="2 3">
    <name type="scientific">Oerskovia paurometabola</name>
    <dbReference type="NCBI Taxonomy" id="162170"/>
    <lineage>
        <taxon>Bacteria</taxon>
        <taxon>Bacillati</taxon>
        <taxon>Actinomycetota</taxon>
        <taxon>Actinomycetes</taxon>
        <taxon>Micrococcales</taxon>
        <taxon>Cellulomonadaceae</taxon>
        <taxon>Oerskovia</taxon>
    </lineage>
</organism>
<name>A0ABW1XE34_9CELL</name>
<dbReference type="Pfam" id="PF00899">
    <property type="entry name" value="ThiF"/>
    <property type="match status" value="1"/>
</dbReference>
<evidence type="ECO:0000259" key="1">
    <source>
        <dbReference type="Pfam" id="PF00899"/>
    </source>
</evidence>
<dbReference type="PANTHER" id="PTHR43267">
    <property type="entry name" value="TRNA THREONYLCARBAMOYLADENOSINE DEHYDRATASE"/>
    <property type="match status" value="1"/>
</dbReference>
<proteinExistence type="predicted"/>
<dbReference type="InterPro" id="IPR045886">
    <property type="entry name" value="ThiF/MoeB/HesA"/>
</dbReference>
<dbReference type="EMBL" id="JBHSTM010000013">
    <property type="protein sequence ID" value="MFC6426903.1"/>
    <property type="molecule type" value="Genomic_DNA"/>
</dbReference>
<dbReference type="PANTHER" id="PTHR43267:SF1">
    <property type="entry name" value="TRNA THREONYLCARBAMOYLADENOSINE DEHYDRATASE"/>
    <property type="match status" value="1"/>
</dbReference>
<feature type="domain" description="THIF-type NAD/FAD binding fold" evidence="1">
    <location>
        <begin position="173"/>
        <end position="325"/>
    </location>
</feature>
<dbReference type="RefSeq" id="WP_343903650.1">
    <property type="nucleotide sequence ID" value="NZ_BAAAIY010000006.1"/>
</dbReference>
<comment type="caution">
    <text evidence="2">The sequence shown here is derived from an EMBL/GenBank/DDBJ whole genome shotgun (WGS) entry which is preliminary data.</text>
</comment>
<dbReference type="InterPro" id="IPR000594">
    <property type="entry name" value="ThiF_NAD_FAD-bd"/>
</dbReference>
<evidence type="ECO:0000313" key="2">
    <source>
        <dbReference type="EMBL" id="MFC6426903.1"/>
    </source>
</evidence>
<gene>
    <name evidence="2" type="ORF">ACFP71_18875</name>
</gene>
<evidence type="ECO:0000313" key="3">
    <source>
        <dbReference type="Proteomes" id="UP001596305"/>
    </source>
</evidence>
<dbReference type="SUPFAM" id="SSF69572">
    <property type="entry name" value="Activating enzymes of the ubiquitin-like proteins"/>
    <property type="match status" value="1"/>
</dbReference>
<dbReference type="Gene3D" id="3.40.50.720">
    <property type="entry name" value="NAD(P)-binding Rossmann-like Domain"/>
    <property type="match status" value="1"/>
</dbReference>
<dbReference type="InterPro" id="IPR035985">
    <property type="entry name" value="Ubiquitin-activating_enz"/>
</dbReference>
<reference evidence="3" key="1">
    <citation type="journal article" date="2019" name="Int. J. Syst. Evol. Microbiol.">
        <title>The Global Catalogue of Microorganisms (GCM) 10K type strain sequencing project: providing services to taxonomists for standard genome sequencing and annotation.</title>
        <authorList>
            <consortium name="The Broad Institute Genomics Platform"/>
            <consortium name="The Broad Institute Genome Sequencing Center for Infectious Disease"/>
            <person name="Wu L."/>
            <person name="Ma J."/>
        </authorList>
    </citation>
    <scope>NUCLEOTIDE SEQUENCE [LARGE SCALE GENOMIC DNA]</scope>
    <source>
        <strain evidence="3">CCUG 47105</strain>
    </source>
</reference>
<dbReference type="CDD" id="cd01483">
    <property type="entry name" value="E1_enzyme_family"/>
    <property type="match status" value="1"/>
</dbReference>
<sequence length="431" mass="45971">MPKPQPLVVLTREAIDKMANSRAGGGDLFFTHSQADDIYVASAVESVNGNVLPVTDLRSYSALARTGGRVLGQWLRCVPLDLHLGHFDLSRRPGSLFSLAAFQRIVPGVRDPRGHAYPLVTQVEDVPTELKLVGVPTYAGWSVDDEGAAPLAIAIEPELSGISRLALQWPVADLQECRVVLVGVGSIGGSVAESLAAYGVGRIDLVDPDRLLWHNTVRHLLGPESVGRTKVSALAERINDRWPDTRAVGHTLDAVEEAHYLRPLLDGADIVVCAADGIAPRRAVSHLARAARVPAVLACVLDDGGVGEVLRLRPGPRHGCLMCQRRALEEQGAIDAEGDQELDYGTGLLHKPMTAVGPDLRLVADLAAKSAAATLLEARGHGDQRLPGEHAVLALRSGNELAAPFDAPALGMVTWYPAHPPLPGCWTCESR</sequence>